<evidence type="ECO:0000256" key="1">
    <source>
        <dbReference type="SAM" id="MobiDB-lite"/>
    </source>
</evidence>
<feature type="compositionally biased region" description="Low complexity" evidence="1">
    <location>
        <begin position="65"/>
        <end position="74"/>
    </location>
</feature>
<gene>
    <name evidence="2" type="ORF">NCU00229</name>
</gene>
<dbReference type="InParanoid" id="Q7RZY2"/>
<evidence type="ECO:0000313" key="2">
    <source>
        <dbReference type="EMBL" id="EAA28464.2"/>
    </source>
</evidence>
<feature type="region of interest" description="Disordered" evidence="1">
    <location>
        <begin position="57"/>
        <end position="81"/>
    </location>
</feature>
<dbReference type="AlphaFoldDB" id="Q7RZY2"/>
<proteinExistence type="predicted"/>
<organism evidence="2 3">
    <name type="scientific">Neurospora crassa (strain ATCC 24698 / 74-OR23-1A / CBS 708.71 / DSM 1257 / FGSC 987)</name>
    <dbReference type="NCBI Taxonomy" id="367110"/>
    <lineage>
        <taxon>Eukaryota</taxon>
        <taxon>Fungi</taxon>
        <taxon>Dikarya</taxon>
        <taxon>Ascomycota</taxon>
        <taxon>Pezizomycotina</taxon>
        <taxon>Sordariomycetes</taxon>
        <taxon>Sordariomycetidae</taxon>
        <taxon>Sordariales</taxon>
        <taxon>Sordariaceae</taxon>
        <taxon>Neurospora</taxon>
    </lineage>
</organism>
<dbReference type="VEuPathDB" id="FungiDB:NCU00229"/>
<evidence type="ECO:0000313" key="3">
    <source>
        <dbReference type="Proteomes" id="UP000001805"/>
    </source>
</evidence>
<dbReference type="EMBL" id="CM002238">
    <property type="protein sequence ID" value="EAA28464.2"/>
    <property type="molecule type" value="Genomic_DNA"/>
</dbReference>
<reference evidence="2 3" key="1">
    <citation type="journal article" date="2003" name="Nature">
        <title>The genome sequence of the filamentous fungus Neurospora crassa.</title>
        <authorList>
            <person name="Galagan J.E."/>
            <person name="Calvo S.E."/>
            <person name="Borkovich K.A."/>
            <person name="Selker E.U."/>
            <person name="Read N.D."/>
            <person name="Jaffe D."/>
            <person name="FitzHugh W."/>
            <person name="Ma L.J."/>
            <person name="Smirnov S."/>
            <person name="Purcell S."/>
            <person name="Rehman B."/>
            <person name="Elkins T."/>
            <person name="Engels R."/>
            <person name="Wang S."/>
            <person name="Nielsen C.B."/>
            <person name="Butler J."/>
            <person name="Endrizzi M."/>
            <person name="Qui D."/>
            <person name="Ianakiev P."/>
            <person name="Bell-Pedersen D."/>
            <person name="Nelson M.A."/>
            <person name="Werner-Washburne M."/>
            <person name="Selitrennikoff C.P."/>
            <person name="Kinsey J.A."/>
            <person name="Braun E.L."/>
            <person name="Zelter A."/>
            <person name="Schulte U."/>
            <person name="Kothe G.O."/>
            <person name="Jedd G."/>
            <person name="Mewes W."/>
            <person name="Staben C."/>
            <person name="Marcotte E."/>
            <person name="Greenberg D."/>
            <person name="Roy A."/>
            <person name="Foley K."/>
            <person name="Naylor J."/>
            <person name="Stange-Thomann N."/>
            <person name="Barrett R."/>
            <person name="Gnerre S."/>
            <person name="Kamal M."/>
            <person name="Kamvysselis M."/>
            <person name="Mauceli E."/>
            <person name="Bielke C."/>
            <person name="Rudd S."/>
            <person name="Frishman D."/>
            <person name="Krystofova S."/>
            <person name="Rasmussen C."/>
            <person name="Metzenberg R.L."/>
            <person name="Perkins D.D."/>
            <person name="Kroken S."/>
            <person name="Cogoni C."/>
            <person name="Macino G."/>
            <person name="Catcheside D."/>
            <person name="Li W."/>
            <person name="Pratt R.J."/>
            <person name="Osmani S.A."/>
            <person name="DeSouza C.P."/>
            <person name="Glass L."/>
            <person name="Orbach M.J."/>
            <person name="Berglund J.A."/>
            <person name="Voelker R."/>
            <person name="Yarden O."/>
            <person name="Plamann M."/>
            <person name="Seiler S."/>
            <person name="Dunlap J."/>
            <person name="Radford A."/>
            <person name="Aramayo R."/>
            <person name="Natvig D.O."/>
            <person name="Alex L.A."/>
            <person name="Mannhaupt G."/>
            <person name="Ebbole D.J."/>
            <person name="Freitag M."/>
            <person name="Paulsen I."/>
            <person name="Sachs M.S."/>
            <person name="Lander E.S."/>
            <person name="Nusbaum C."/>
            <person name="Birren B."/>
        </authorList>
    </citation>
    <scope>NUCLEOTIDE SEQUENCE [LARGE SCALE GENOMIC DNA]</scope>
    <source>
        <strain evidence="3">ATCC 24698 / 74-OR23-1A / CBS 708.71 / DSM 1257 / FGSC 987</strain>
    </source>
</reference>
<dbReference type="KEGG" id="ncr:NCU00229"/>
<name>Q7RZY2_NEUCR</name>
<sequence length="148" mass="17186">MIKLLHRTWPRCQQTTTVLTKRTKTNRIPMYAWVADSPESRGCSFFTTMMKKRATKIKTKKTGVKSKTTGRGTTFPIPGRTTRDRRGQKWWSMFNNSTIIQRYLSRSWTVPHPRAVASMLVWVVSKPNNIRVLHAPRRNSLTTSSTYL</sequence>
<accession>Q7RZY2</accession>
<dbReference type="HOGENOM" id="CLU_193965_0_0_1"/>
<dbReference type="RefSeq" id="XP_957700.2">
    <property type="nucleotide sequence ID" value="XM_952607.2"/>
</dbReference>
<protein>
    <submittedName>
        <fullName evidence="2">Uncharacterized protein</fullName>
    </submittedName>
</protein>
<keyword evidence="3" id="KW-1185">Reference proteome</keyword>
<dbReference type="Proteomes" id="UP000001805">
    <property type="component" value="Chromosome 3, Linkage Group III"/>
</dbReference>
<dbReference type="GeneID" id="3873902"/>